<dbReference type="OrthoDB" id="843225at2759"/>
<dbReference type="InterPro" id="IPR006015">
    <property type="entry name" value="Universal_stress_UspA"/>
</dbReference>
<accession>A0A7M5WZP8</accession>
<dbReference type="CDD" id="cd23659">
    <property type="entry name" value="USP_At3g01520-like"/>
    <property type="match status" value="1"/>
</dbReference>
<dbReference type="InterPro" id="IPR006016">
    <property type="entry name" value="UspA"/>
</dbReference>
<sequence>MASKGNLNLLCVDGSSHSDRAFEWYSSHYHREGDRIGICTIHEIPYVPMGLYEDGLMLSEAAYPQLLNDSVNKSKEICETFKQRCLDIAKVNPEIYCITAEDSVGNTICKVAKDNNASTIIIGQRGLGAIRRTLLGSVSDYVVHHSHIPTIVVPATQ</sequence>
<evidence type="ECO:0000259" key="1">
    <source>
        <dbReference type="Pfam" id="PF00582"/>
    </source>
</evidence>
<reference evidence="2" key="1">
    <citation type="submission" date="2021-01" db="UniProtKB">
        <authorList>
            <consortium name="EnsemblMetazoa"/>
        </authorList>
    </citation>
    <scope>IDENTIFICATION</scope>
</reference>
<organism evidence="2 3">
    <name type="scientific">Clytia hemisphaerica</name>
    <dbReference type="NCBI Taxonomy" id="252671"/>
    <lineage>
        <taxon>Eukaryota</taxon>
        <taxon>Metazoa</taxon>
        <taxon>Cnidaria</taxon>
        <taxon>Hydrozoa</taxon>
        <taxon>Hydroidolina</taxon>
        <taxon>Leptothecata</taxon>
        <taxon>Obeliida</taxon>
        <taxon>Clytiidae</taxon>
        <taxon>Clytia</taxon>
    </lineage>
</organism>
<dbReference type="Proteomes" id="UP000594262">
    <property type="component" value="Unplaced"/>
</dbReference>
<evidence type="ECO:0000313" key="2">
    <source>
        <dbReference type="EnsemblMetazoa" id="CLYHEMP015426.1"/>
    </source>
</evidence>
<evidence type="ECO:0000313" key="3">
    <source>
        <dbReference type="Proteomes" id="UP000594262"/>
    </source>
</evidence>
<dbReference type="Gene3D" id="3.40.50.620">
    <property type="entry name" value="HUPs"/>
    <property type="match status" value="1"/>
</dbReference>
<dbReference type="RefSeq" id="XP_066936450.1">
    <property type="nucleotide sequence ID" value="XM_067080349.1"/>
</dbReference>
<proteinExistence type="predicted"/>
<dbReference type="EnsemblMetazoa" id="CLYHEMT015426.1">
    <property type="protein sequence ID" value="CLYHEMP015426.1"/>
    <property type="gene ID" value="CLYHEMG015426"/>
</dbReference>
<dbReference type="InterPro" id="IPR014729">
    <property type="entry name" value="Rossmann-like_a/b/a_fold"/>
</dbReference>
<protein>
    <recommendedName>
        <fullName evidence="1">UspA domain-containing protein</fullName>
    </recommendedName>
</protein>
<dbReference type="SUPFAM" id="SSF52402">
    <property type="entry name" value="Adenine nucleotide alpha hydrolases-like"/>
    <property type="match status" value="1"/>
</dbReference>
<dbReference type="GeneID" id="136824174"/>
<dbReference type="AlphaFoldDB" id="A0A7M5WZP8"/>
<dbReference type="PANTHER" id="PTHR46989">
    <property type="entry name" value="USP DOMAIN-CONTAINING PROTEIN"/>
    <property type="match status" value="1"/>
</dbReference>
<name>A0A7M5WZP8_9CNID</name>
<dbReference type="PRINTS" id="PR01438">
    <property type="entry name" value="UNVRSLSTRESS"/>
</dbReference>
<keyword evidence="3" id="KW-1185">Reference proteome</keyword>
<feature type="domain" description="UspA" evidence="1">
    <location>
        <begin position="9"/>
        <end position="154"/>
    </location>
</feature>
<dbReference type="PANTHER" id="PTHR46989:SF3">
    <property type="entry name" value="USPA DOMAIN-CONTAINING PROTEIN"/>
    <property type="match status" value="1"/>
</dbReference>
<dbReference type="Pfam" id="PF00582">
    <property type="entry name" value="Usp"/>
    <property type="match status" value="1"/>
</dbReference>